<comment type="subcellular location">
    <subcellularLocation>
        <location evidence="1 7">Cell membrane</location>
        <topology evidence="1 7">Multi-pass membrane protein</topology>
    </subcellularLocation>
</comment>
<keyword evidence="4 7" id="KW-0812">Transmembrane</keyword>
<evidence type="ECO:0000256" key="2">
    <source>
        <dbReference type="ARBA" id="ARBA00022448"/>
    </source>
</evidence>
<evidence type="ECO:0000313" key="10">
    <source>
        <dbReference type="Proteomes" id="UP000030528"/>
    </source>
</evidence>
<dbReference type="InterPro" id="IPR037185">
    <property type="entry name" value="EmrE-like"/>
</dbReference>
<dbReference type="PANTHER" id="PTHR30561">
    <property type="entry name" value="SMR FAMILY PROTON-DEPENDENT DRUG EFFLUX TRANSPORTER SUGE"/>
    <property type="match status" value="1"/>
</dbReference>
<keyword evidence="3" id="KW-1003">Cell membrane</keyword>
<keyword evidence="10" id="KW-1185">Reference proteome</keyword>
<dbReference type="Proteomes" id="UP000030528">
    <property type="component" value="Unassembled WGS sequence"/>
</dbReference>
<name>A0A0A5GHU1_9BACI</name>
<comment type="similarity">
    <text evidence="7">Belongs to the drug/metabolite transporter (DMT) superfamily. Small multidrug resistance (SMR) (TC 2.A.7.1) family.</text>
</comment>
<accession>A0A0A5GHU1</accession>
<dbReference type="InterPro" id="IPR000390">
    <property type="entry name" value="Small_drug/metabolite_transptr"/>
</dbReference>
<dbReference type="eggNOG" id="COG2076">
    <property type="taxonomic scope" value="Bacteria"/>
</dbReference>
<evidence type="ECO:0000313" key="9">
    <source>
        <dbReference type="EMBL" id="KGX90680.1"/>
    </source>
</evidence>
<gene>
    <name evidence="9" type="ORF">N781_06295</name>
</gene>
<dbReference type="GO" id="GO:0005886">
    <property type="term" value="C:plasma membrane"/>
    <property type="evidence" value="ECO:0007669"/>
    <property type="project" value="UniProtKB-SubCell"/>
</dbReference>
<dbReference type="Gene3D" id="1.10.3730.20">
    <property type="match status" value="1"/>
</dbReference>
<sequence>MMGYLYLSLAIISEVFGSTMLKLSSMPNVSKFLSVGGVGVGYLLAFFFLQRTLIYLPLGLSYAMWAGVGTALTVLVGILLFKEPLNLYVILGVIMIIGGTVVLNVGGGAHE</sequence>
<evidence type="ECO:0000256" key="1">
    <source>
        <dbReference type="ARBA" id="ARBA00004651"/>
    </source>
</evidence>
<dbReference type="InterPro" id="IPR045324">
    <property type="entry name" value="Small_multidrug_res"/>
</dbReference>
<evidence type="ECO:0000256" key="7">
    <source>
        <dbReference type="RuleBase" id="RU003942"/>
    </source>
</evidence>
<feature type="transmembrane region" description="Helical" evidence="8">
    <location>
        <begin position="33"/>
        <end position="50"/>
    </location>
</feature>
<evidence type="ECO:0000256" key="5">
    <source>
        <dbReference type="ARBA" id="ARBA00022989"/>
    </source>
</evidence>
<dbReference type="STRING" id="1385510.GCA_000425205_02847"/>
<keyword evidence="2" id="KW-0813">Transport</keyword>
<protein>
    <submittedName>
        <fullName evidence="9">Quaternary ammonium transporter</fullName>
    </submittedName>
</protein>
<evidence type="ECO:0000256" key="4">
    <source>
        <dbReference type="ARBA" id="ARBA00022692"/>
    </source>
</evidence>
<dbReference type="AlphaFoldDB" id="A0A0A5GHU1"/>
<keyword evidence="6 8" id="KW-0472">Membrane</keyword>
<dbReference type="OrthoDB" id="21828at2"/>
<proteinExistence type="inferred from homology"/>
<evidence type="ECO:0000256" key="6">
    <source>
        <dbReference type="ARBA" id="ARBA00023136"/>
    </source>
</evidence>
<dbReference type="EMBL" id="AVPE01000013">
    <property type="protein sequence ID" value="KGX90680.1"/>
    <property type="molecule type" value="Genomic_DNA"/>
</dbReference>
<reference evidence="9 10" key="1">
    <citation type="submission" date="2013-08" db="EMBL/GenBank/DDBJ databases">
        <authorList>
            <person name="Huang J."/>
            <person name="Wang G."/>
        </authorList>
    </citation>
    <scope>NUCLEOTIDE SEQUENCE [LARGE SCALE GENOMIC DNA]</scope>
    <source>
        <strain evidence="9 10">JSM 076056</strain>
    </source>
</reference>
<comment type="caution">
    <text evidence="9">The sequence shown here is derived from an EMBL/GenBank/DDBJ whole genome shotgun (WGS) entry which is preliminary data.</text>
</comment>
<feature type="transmembrane region" description="Helical" evidence="8">
    <location>
        <begin position="62"/>
        <end position="81"/>
    </location>
</feature>
<organism evidence="9 10">
    <name type="scientific">Pontibacillus halophilus JSM 076056 = DSM 19796</name>
    <dbReference type="NCBI Taxonomy" id="1385510"/>
    <lineage>
        <taxon>Bacteria</taxon>
        <taxon>Bacillati</taxon>
        <taxon>Bacillota</taxon>
        <taxon>Bacilli</taxon>
        <taxon>Bacillales</taxon>
        <taxon>Bacillaceae</taxon>
        <taxon>Pontibacillus</taxon>
    </lineage>
</organism>
<keyword evidence="5 8" id="KW-1133">Transmembrane helix</keyword>
<evidence type="ECO:0000256" key="8">
    <source>
        <dbReference type="SAM" id="Phobius"/>
    </source>
</evidence>
<dbReference type="GO" id="GO:0022857">
    <property type="term" value="F:transmembrane transporter activity"/>
    <property type="evidence" value="ECO:0007669"/>
    <property type="project" value="InterPro"/>
</dbReference>
<dbReference type="PANTHER" id="PTHR30561:SF1">
    <property type="entry name" value="MULTIDRUG TRANSPORTER EMRE"/>
    <property type="match status" value="1"/>
</dbReference>
<dbReference type="SUPFAM" id="SSF103481">
    <property type="entry name" value="Multidrug resistance efflux transporter EmrE"/>
    <property type="match status" value="1"/>
</dbReference>
<dbReference type="Pfam" id="PF00893">
    <property type="entry name" value="Multi_Drug_Res"/>
    <property type="match status" value="1"/>
</dbReference>
<evidence type="ECO:0000256" key="3">
    <source>
        <dbReference type="ARBA" id="ARBA00022475"/>
    </source>
</evidence>
<feature type="transmembrane region" description="Helical" evidence="8">
    <location>
        <begin position="87"/>
        <end position="106"/>
    </location>
</feature>